<dbReference type="SMART" id="SM00954">
    <property type="entry name" value="RelA_SpoT"/>
    <property type="match status" value="1"/>
</dbReference>
<dbReference type="PANTHER" id="PTHR41773">
    <property type="entry name" value="GTP PYROPHOSPHATASE-RELATED"/>
    <property type="match status" value="1"/>
</dbReference>
<dbReference type="Gene3D" id="3.30.460.10">
    <property type="entry name" value="Beta Polymerase, domain 2"/>
    <property type="match status" value="1"/>
</dbReference>
<comment type="caution">
    <text evidence="3">The sequence shown here is derived from an EMBL/GenBank/DDBJ whole genome shotgun (WGS) entry which is preliminary data.</text>
</comment>
<keyword evidence="3" id="KW-0418">Kinase</keyword>
<dbReference type="CDD" id="cd05399">
    <property type="entry name" value="NT_Rel-Spo_like"/>
    <property type="match status" value="1"/>
</dbReference>
<evidence type="ECO:0000259" key="2">
    <source>
        <dbReference type="SMART" id="SM00954"/>
    </source>
</evidence>
<sequence>MGPIGPYPRWSASPTAPAQRRTTCGGSTRDGVLWTGCGPTRQGGRVPSPDQPVLEAVRTYAARQPGLIVPTEQFVELITTLLDDAGINYLSVTGRTKSVSSFAAKAARTTGDQLLYPDPLSQITDQIGVRVITYVHSDVAAVAELLDDELTILEDRDMGQETASAGGFGYSSRHLLVTPDPPDGEQHQAPYDDLRGHRASVQVRTVLQHAWAEFEHDIRYKGTVPEEYVPDLDRRFTLAAGLLELADREFSTIRERLQAVAPASPGEADPSDPRISGQDLASFLAGQYADAGWSHTDHYGWIGGLLLELGVTSLDELGGLLSSVDADAIIRRMGYRYPAGAVRRLDDALLAIFGQQYVDLRGNAHRVEKLSTRLEKLNSPDG</sequence>
<dbReference type="InterPro" id="IPR007685">
    <property type="entry name" value="RelA_SpoT"/>
</dbReference>
<evidence type="ECO:0000313" key="3">
    <source>
        <dbReference type="EMBL" id="PUA82415.1"/>
    </source>
</evidence>
<dbReference type="AlphaFoldDB" id="A0A2R7Z1B8"/>
<dbReference type="GO" id="GO:0015969">
    <property type="term" value="P:guanosine tetraphosphate metabolic process"/>
    <property type="evidence" value="ECO:0007669"/>
    <property type="project" value="InterPro"/>
</dbReference>
<feature type="domain" description="RelA/SpoT" evidence="2">
    <location>
        <begin position="94"/>
        <end position="226"/>
    </location>
</feature>
<feature type="compositionally biased region" description="Polar residues" evidence="1">
    <location>
        <begin position="12"/>
        <end position="26"/>
    </location>
</feature>
<dbReference type="Gene3D" id="1.10.287.860">
    <property type="entry name" value="Nucleotidyltransferase"/>
    <property type="match status" value="1"/>
</dbReference>
<dbReference type="PANTHER" id="PTHR41773:SF1">
    <property type="entry name" value="RELA_SPOT DOMAIN-CONTAINING PROTEIN"/>
    <property type="match status" value="1"/>
</dbReference>
<reference evidence="3 4" key="1">
    <citation type="submission" date="2018-03" db="EMBL/GenBank/DDBJ databases">
        <authorList>
            <person name="Keele B.F."/>
        </authorList>
    </citation>
    <scope>NUCLEOTIDE SEQUENCE [LARGE SCALE GENOMIC DNA]</scope>
    <source>
        <strain evidence="3 4">IB-3</strain>
    </source>
</reference>
<proteinExistence type="predicted"/>
<dbReference type="OrthoDB" id="9801824at2"/>
<dbReference type="EMBL" id="PYXZ01000001">
    <property type="protein sequence ID" value="PUA82415.1"/>
    <property type="molecule type" value="Genomic_DNA"/>
</dbReference>
<protein>
    <submittedName>
        <fullName evidence="3">GTP pyrophosphokinase</fullName>
    </submittedName>
</protein>
<dbReference type="GO" id="GO:0016301">
    <property type="term" value="F:kinase activity"/>
    <property type="evidence" value="ECO:0007669"/>
    <property type="project" value="UniProtKB-KW"/>
</dbReference>
<evidence type="ECO:0000256" key="1">
    <source>
        <dbReference type="SAM" id="MobiDB-lite"/>
    </source>
</evidence>
<dbReference type="InterPro" id="IPR043519">
    <property type="entry name" value="NT_sf"/>
</dbReference>
<dbReference type="SUPFAM" id="SSF81301">
    <property type="entry name" value="Nucleotidyltransferase"/>
    <property type="match status" value="1"/>
</dbReference>
<accession>A0A2R7Z1B8</accession>
<organism evidence="3 4">
    <name type="scientific">Nocardioides currus</name>
    <dbReference type="NCBI Taxonomy" id="2133958"/>
    <lineage>
        <taxon>Bacteria</taxon>
        <taxon>Bacillati</taxon>
        <taxon>Actinomycetota</taxon>
        <taxon>Actinomycetes</taxon>
        <taxon>Propionibacteriales</taxon>
        <taxon>Nocardioidaceae</taxon>
        <taxon>Nocardioides</taxon>
    </lineage>
</organism>
<evidence type="ECO:0000313" key="4">
    <source>
        <dbReference type="Proteomes" id="UP000244867"/>
    </source>
</evidence>
<keyword evidence="3" id="KW-0808">Transferase</keyword>
<keyword evidence="4" id="KW-1185">Reference proteome</keyword>
<name>A0A2R7Z1B8_9ACTN</name>
<dbReference type="Proteomes" id="UP000244867">
    <property type="component" value="Unassembled WGS sequence"/>
</dbReference>
<gene>
    <name evidence="3" type="ORF">C7S10_01300</name>
</gene>
<dbReference type="Pfam" id="PF04607">
    <property type="entry name" value="RelA_SpoT"/>
    <property type="match status" value="1"/>
</dbReference>
<feature type="region of interest" description="Disordered" evidence="1">
    <location>
        <begin position="1"/>
        <end position="31"/>
    </location>
</feature>